<name>A0A553Z278_9ACTN</name>
<sequence length="232" mass="24470">MRALKVLLMLVVVVGGLFVAADRVAVNLAEDKAAEKIRGSLGLSATPEVSIKGFPFLTQVAGRNLDEVDTELGDLKARADGRTLRVEKLKATFHDVRLSGDYSAIENAASATATATLSYPDLTQASGENVQVAYGGQKDGQGQVKISPSIPLLSSLEVTGSVTAHGDTLRLRADSIPTMCRLIPGCADKVREQTDHEWKLDQLPSHLKLDQVTAGPGGVKITATGTDVKLPG</sequence>
<organism evidence="1 2">
    <name type="scientific">Streptomyces benahoarensis</name>
    <dbReference type="NCBI Taxonomy" id="2595054"/>
    <lineage>
        <taxon>Bacteria</taxon>
        <taxon>Bacillati</taxon>
        <taxon>Actinomycetota</taxon>
        <taxon>Actinomycetes</taxon>
        <taxon>Kitasatosporales</taxon>
        <taxon>Streptomycetaceae</taxon>
        <taxon>Streptomyces</taxon>
    </lineage>
</organism>
<dbReference type="AlphaFoldDB" id="A0A553Z278"/>
<accession>A0A553Z278</accession>
<gene>
    <name evidence="1" type="ORF">FNZ23_20760</name>
</gene>
<evidence type="ECO:0000313" key="2">
    <source>
        <dbReference type="Proteomes" id="UP000320888"/>
    </source>
</evidence>
<proteinExistence type="predicted"/>
<evidence type="ECO:0000313" key="1">
    <source>
        <dbReference type="EMBL" id="TSB35588.1"/>
    </source>
</evidence>
<reference evidence="1 2" key="1">
    <citation type="submission" date="2019-07" db="EMBL/GenBank/DDBJ databases">
        <title>Draft genome for Streptomyces benahoarensis MZ03-48.</title>
        <authorList>
            <person name="Gonzalez-Pimentel J.L."/>
        </authorList>
    </citation>
    <scope>NUCLEOTIDE SEQUENCE [LARGE SCALE GENOMIC DNA]</scope>
    <source>
        <strain evidence="1 2">MZ03-48</strain>
    </source>
</reference>
<keyword evidence="2" id="KW-1185">Reference proteome</keyword>
<dbReference type="RefSeq" id="WP_143943860.1">
    <property type="nucleotide sequence ID" value="NZ_VKLS01000302.1"/>
</dbReference>
<dbReference type="OrthoDB" id="3215846at2"/>
<dbReference type="EMBL" id="VKLS01000302">
    <property type="protein sequence ID" value="TSB35588.1"/>
    <property type="molecule type" value="Genomic_DNA"/>
</dbReference>
<comment type="caution">
    <text evidence="1">The sequence shown here is derived from an EMBL/GenBank/DDBJ whole genome shotgun (WGS) entry which is preliminary data.</text>
</comment>
<dbReference type="InterPro" id="IPR021373">
    <property type="entry name" value="DUF2993"/>
</dbReference>
<dbReference type="Pfam" id="PF11209">
    <property type="entry name" value="LmeA"/>
    <property type="match status" value="1"/>
</dbReference>
<protein>
    <submittedName>
        <fullName evidence="1">DUF2993 domain-containing protein</fullName>
    </submittedName>
</protein>
<dbReference type="Proteomes" id="UP000320888">
    <property type="component" value="Unassembled WGS sequence"/>
</dbReference>